<accession>A0AAV1C0X6</accession>
<keyword evidence="3" id="KW-0508">mRNA splicing</keyword>
<dbReference type="GO" id="GO:0006397">
    <property type="term" value="P:mRNA processing"/>
    <property type="evidence" value="ECO:0007669"/>
    <property type="project" value="UniProtKB-KW"/>
</dbReference>
<evidence type="ECO:0000313" key="5">
    <source>
        <dbReference type="Proteomes" id="UP001161247"/>
    </source>
</evidence>
<protein>
    <submittedName>
        <fullName evidence="4">OLC1v1023765C1</fullName>
    </submittedName>
</protein>
<sequence>MVLPVELECDEDYDHVMDVVISKCGEFGDLVNLVIPRLIGNPYDDRVLAKARVGMVFVEYEDVKTVTRAREGLNGRIFYKISEGIPVVANFCPKYQFSRGNYGAKLIC</sequence>
<organism evidence="4 5">
    <name type="scientific">Oldenlandia corymbosa var. corymbosa</name>
    <dbReference type="NCBI Taxonomy" id="529605"/>
    <lineage>
        <taxon>Eukaryota</taxon>
        <taxon>Viridiplantae</taxon>
        <taxon>Streptophyta</taxon>
        <taxon>Embryophyta</taxon>
        <taxon>Tracheophyta</taxon>
        <taxon>Spermatophyta</taxon>
        <taxon>Magnoliopsida</taxon>
        <taxon>eudicotyledons</taxon>
        <taxon>Gunneridae</taxon>
        <taxon>Pentapetalae</taxon>
        <taxon>asterids</taxon>
        <taxon>lamiids</taxon>
        <taxon>Gentianales</taxon>
        <taxon>Rubiaceae</taxon>
        <taxon>Rubioideae</taxon>
        <taxon>Spermacoceae</taxon>
        <taxon>Hedyotis-Oldenlandia complex</taxon>
        <taxon>Oldenlandia</taxon>
    </lineage>
</organism>
<name>A0AAV1C0X6_OLDCO</name>
<dbReference type="PANTHER" id="PTHR23139">
    <property type="entry name" value="RNA-BINDING PROTEIN"/>
    <property type="match status" value="1"/>
</dbReference>
<dbReference type="GO" id="GO:0008380">
    <property type="term" value="P:RNA splicing"/>
    <property type="evidence" value="ECO:0007669"/>
    <property type="project" value="UniProtKB-KW"/>
</dbReference>
<keyword evidence="2" id="KW-0694">RNA-binding</keyword>
<dbReference type="GO" id="GO:0003723">
    <property type="term" value="F:RNA binding"/>
    <property type="evidence" value="ECO:0007669"/>
    <property type="project" value="UniProtKB-KW"/>
</dbReference>
<dbReference type="InterPro" id="IPR012677">
    <property type="entry name" value="Nucleotide-bd_a/b_plait_sf"/>
</dbReference>
<dbReference type="Proteomes" id="UP001161247">
    <property type="component" value="Chromosome 1"/>
</dbReference>
<evidence type="ECO:0000256" key="1">
    <source>
        <dbReference type="ARBA" id="ARBA00022664"/>
    </source>
</evidence>
<dbReference type="SUPFAM" id="SSF54928">
    <property type="entry name" value="RNA-binding domain, RBD"/>
    <property type="match status" value="1"/>
</dbReference>
<keyword evidence="1" id="KW-0507">mRNA processing</keyword>
<dbReference type="EMBL" id="OX459118">
    <property type="protein sequence ID" value="CAI9089230.1"/>
    <property type="molecule type" value="Genomic_DNA"/>
</dbReference>
<keyword evidence="5" id="KW-1185">Reference proteome</keyword>
<evidence type="ECO:0000256" key="2">
    <source>
        <dbReference type="ARBA" id="ARBA00022884"/>
    </source>
</evidence>
<evidence type="ECO:0000313" key="4">
    <source>
        <dbReference type="EMBL" id="CAI9089230.1"/>
    </source>
</evidence>
<dbReference type="Gene3D" id="3.30.70.330">
    <property type="match status" value="1"/>
</dbReference>
<reference evidence="4" key="1">
    <citation type="submission" date="2023-03" db="EMBL/GenBank/DDBJ databases">
        <authorList>
            <person name="Julca I."/>
        </authorList>
    </citation>
    <scope>NUCLEOTIDE SEQUENCE</scope>
</reference>
<evidence type="ECO:0000256" key="3">
    <source>
        <dbReference type="ARBA" id="ARBA00023187"/>
    </source>
</evidence>
<dbReference type="AlphaFoldDB" id="A0AAV1C0X6"/>
<gene>
    <name evidence="4" type="ORF">OLC1_LOCUS1614</name>
</gene>
<dbReference type="InterPro" id="IPR035979">
    <property type="entry name" value="RBD_domain_sf"/>
</dbReference>
<proteinExistence type="predicted"/>